<reference evidence="1 2" key="1">
    <citation type="journal article" date="2021" name="Commun. Biol.">
        <title>The genome of Shorea leprosula (Dipterocarpaceae) highlights the ecological relevance of drought in aseasonal tropical rainforests.</title>
        <authorList>
            <person name="Ng K.K.S."/>
            <person name="Kobayashi M.J."/>
            <person name="Fawcett J.A."/>
            <person name="Hatakeyama M."/>
            <person name="Paape T."/>
            <person name="Ng C.H."/>
            <person name="Ang C.C."/>
            <person name="Tnah L.H."/>
            <person name="Lee C.T."/>
            <person name="Nishiyama T."/>
            <person name="Sese J."/>
            <person name="O'Brien M.J."/>
            <person name="Copetti D."/>
            <person name="Mohd Noor M.I."/>
            <person name="Ong R.C."/>
            <person name="Putra M."/>
            <person name="Sireger I.Z."/>
            <person name="Indrioko S."/>
            <person name="Kosugi Y."/>
            <person name="Izuno A."/>
            <person name="Isagi Y."/>
            <person name="Lee S.L."/>
            <person name="Shimizu K.K."/>
        </authorList>
    </citation>
    <scope>NUCLEOTIDE SEQUENCE [LARGE SCALE GENOMIC DNA]</scope>
    <source>
        <strain evidence="1">214</strain>
    </source>
</reference>
<keyword evidence="2" id="KW-1185">Reference proteome</keyword>
<comment type="caution">
    <text evidence="1">The sequence shown here is derived from an EMBL/GenBank/DDBJ whole genome shotgun (WGS) entry which is preliminary data.</text>
</comment>
<protein>
    <submittedName>
        <fullName evidence="1">Uncharacterized protein</fullName>
    </submittedName>
</protein>
<organism evidence="1 2">
    <name type="scientific">Rubroshorea leprosula</name>
    <dbReference type="NCBI Taxonomy" id="152421"/>
    <lineage>
        <taxon>Eukaryota</taxon>
        <taxon>Viridiplantae</taxon>
        <taxon>Streptophyta</taxon>
        <taxon>Embryophyta</taxon>
        <taxon>Tracheophyta</taxon>
        <taxon>Spermatophyta</taxon>
        <taxon>Magnoliopsida</taxon>
        <taxon>eudicotyledons</taxon>
        <taxon>Gunneridae</taxon>
        <taxon>Pentapetalae</taxon>
        <taxon>rosids</taxon>
        <taxon>malvids</taxon>
        <taxon>Malvales</taxon>
        <taxon>Dipterocarpaceae</taxon>
        <taxon>Rubroshorea</taxon>
    </lineage>
</organism>
<dbReference type="Proteomes" id="UP001054252">
    <property type="component" value="Unassembled WGS sequence"/>
</dbReference>
<dbReference type="AlphaFoldDB" id="A0AAV5M9T4"/>
<sequence>MQNITSVLNYSIPCFLIKCMSPGLNITPRKPEQPTAADHRHLPHL</sequence>
<gene>
    <name evidence="1" type="ORF">SLEP1_g52999</name>
</gene>
<proteinExistence type="predicted"/>
<evidence type="ECO:0000313" key="2">
    <source>
        <dbReference type="Proteomes" id="UP001054252"/>
    </source>
</evidence>
<name>A0AAV5M9T4_9ROSI</name>
<evidence type="ECO:0000313" key="1">
    <source>
        <dbReference type="EMBL" id="GKV45974.1"/>
    </source>
</evidence>
<dbReference type="EMBL" id="BPVZ01000200">
    <property type="protein sequence ID" value="GKV45974.1"/>
    <property type="molecule type" value="Genomic_DNA"/>
</dbReference>
<accession>A0AAV5M9T4</accession>